<gene>
    <name evidence="6" type="ORF">ACFSBH_18670</name>
</gene>
<feature type="transmembrane region" description="Helical" evidence="5">
    <location>
        <begin position="68"/>
        <end position="88"/>
    </location>
</feature>
<keyword evidence="3 5" id="KW-1133">Transmembrane helix</keyword>
<comment type="subcellular location">
    <subcellularLocation>
        <location evidence="1">Membrane</location>
        <topology evidence="1">Multi-pass membrane protein</topology>
    </subcellularLocation>
</comment>
<protein>
    <submittedName>
        <fullName evidence="6">DoxX family protein</fullName>
    </submittedName>
</protein>
<dbReference type="RefSeq" id="WP_379599052.1">
    <property type="nucleotide sequence ID" value="NZ_JBHUDE010000161.1"/>
</dbReference>
<dbReference type="EMBL" id="JBHUDE010000161">
    <property type="protein sequence ID" value="MFD1609646.1"/>
    <property type="molecule type" value="Genomic_DNA"/>
</dbReference>
<evidence type="ECO:0000313" key="6">
    <source>
        <dbReference type="EMBL" id="MFD1609646.1"/>
    </source>
</evidence>
<comment type="caution">
    <text evidence="6">The sequence shown here is derived from an EMBL/GenBank/DDBJ whole genome shotgun (WGS) entry which is preliminary data.</text>
</comment>
<keyword evidence="4 5" id="KW-0472">Membrane</keyword>
<name>A0ABW4HWX3_9BACI</name>
<organism evidence="6 7">
    <name type="scientific">Oceanobacillus luteolus</name>
    <dbReference type="NCBI Taxonomy" id="1274358"/>
    <lineage>
        <taxon>Bacteria</taxon>
        <taxon>Bacillati</taxon>
        <taxon>Bacillota</taxon>
        <taxon>Bacilli</taxon>
        <taxon>Bacillales</taxon>
        <taxon>Bacillaceae</taxon>
        <taxon>Oceanobacillus</taxon>
    </lineage>
</organism>
<accession>A0ABW4HWX3</accession>
<sequence length="122" mass="13547">MHGQLMRWICYAVGYVFITSGVIKLIVPDFKGLFAGLGLPYPELTLFLVAVIEIACGMLIAGRMYIRFAAPPLILIMAIAIILTKIPTLTHSGFLSFAFEARLDIVMLILLFLIWKHGKHGV</sequence>
<reference evidence="7" key="1">
    <citation type="journal article" date="2019" name="Int. J. Syst. Evol. Microbiol.">
        <title>The Global Catalogue of Microorganisms (GCM) 10K type strain sequencing project: providing services to taxonomists for standard genome sequencing and annotation.</title>
        <authorList>
            <consortium name="The Broad Institute Genomics Platform"/>
            <consortium name="The Broad Institute Genome Sequencing Center for Infectious Disease"/>
            <person name="Wu L."/>
            <person name="Ma J."/>
        </authorList>
    </citation>
    <scope>NUCLEOTIDE SEQUENCE [LARGE SCALE GENOMIC DNA]</scope>
    <source>
        <strain evidence="7">CGMCC 1.12376</strain>
    </source>
</reference>
<proteinExistence type="predicted"/>
<dbReference type="InterPro" id="IPR032808">
    <property type="entry name" value="DoxX"/>
</dbReference>
<feature type="transmembrane region" description="Helical" evidence="5">
    <location>
        <begin position="39"/>
        <end position="61"/>
    </location>
</feature>
<evidence type="ECO:0000256" key="5">
    <source>
        <dbReference type="SAM" id="Phobius"/>
    </source>
</evidence>
<keyword evidence="2 5" id="KW-0812">Transmembrane</keyword>
<evidence type="ECO:0000256" key="1">
    <source>
        <dbReference type="ARBA" id="ARBA00004141"/>
    </source>
</evidence>
<evidence type="ECO:0000256" key="4">
    <source>
        <dbReference type="ARBA" id="ARBA00023136"/>
    </source>
</evidence>
<feature type="transmembrane region" description="Helical" evidence="5">
    <location>
        <begin position="94"/>
        <end position="115"/>
    </location>
</feature>
<evidence type="ECO:0000256" key="3">
    <source>
        <dbReference type="ARBA" id="ARBA00022989"/>
    </source>
</evidence>
<dbReference type="Pfam" id="PF07681">
    <property type="entry name" value="DoxX"/>
    <property type="match status" value="1"/>
</dbReference>
<evidence type="ECO:0000313" key="7">
    <source>
        <dbReference type="Proteomes" id="UP001597221"/>
    </source>
</evidence>
<dbReference type="Proteomes" id="UP001597221">
    <property type="component" value="Unassembled WGS sequence"/>
</dbReference>
<feature type="transmembrane region" description="Helical" evidence="5">
    <location>
        <begin position="9"/>
        <end position="27"/>
    </location>
</feature>
<keyword evidence="7" id="KW-1185">Reference proteome</keyword>
<evidence type="ECO:0000256" key="2">
    <source>
        <dbReference type="ARBA" id="ARBA00022692"/>
    </source>
</evidence>